<dbReference type="InterPro" id="IPR016187">
    <property type="entry name" value="CTDL_fold"/>
</dbReference>
<name>A0A493T6M0_ANAPP</name>
<keyword evidence="4" id="KW-0812">Transmembrane</keyword>
<dbReference type="GeneTree" id="ENSGT00940000155319"/>
<dbReference type="PROSITE" id="PS50041">
    <property type="entry name" value="C_TYPE_LECTIN_2"/>
    <property type="match status" value="1"/>
</dbReference>
<evidence type="ECO:0000259" key="5">
    <source>
        <dbReference type="PROSITE" id="PS50041"/>
    </source>
</evidence>
<dbReference type="InterPro" id="IPR050828">
    <property type="entry name" value="C-type_lectin/matrix_domain"/>
</dbReference>
<keyword evidence="7" id="KW-1185">Reference proteome</keyword>
<dbReference type="GO" id="GO:0030246">
    <property type="term" value="F:carbohydrate binding"/>
    <property type="evidence" value="ECO:0007669"/>
    <property type="project" value="UniProtKB-KW"/>
</dbReference>
<reference evidence="6" key="2">
    <citation type="submission" date="2025-08" db="UniProtKB">
        <authorList>
            <consortium name="Ensembl"/>
        </authorList>
    </citation>
    <scope>IDENTIFICATION</scope>
</reference>
<comment type="subcellular location">
    <subcellularLocation>
        <location evidence="1">Cell membrane</location>
        <topology evidence="1">Single-pass type II membrane protein</topology>
    </subcellularLocation>
</comment>
<accession>A0A493T6M0</accession>
<organism evidence="6 7">
    <name type="scientific">Anas platyrhynchos platyrhynchos</name>
    <name type="common">Northern mallard</name>
    <dbReference type="NCBI Taxonomy" id="8840"/>
    <lineage>
        <taxon>Eukaryota</taxon>
        <taxon>Metazoa</taxon>
        <taxon>Chordata</taxon>
        <taxon>Craniata</taxon>
        <taxon>Vertebrata</taxon>
        <taxon>Euteleostomi</taxon>
        <taxon>Archelosauria</taxon>
        <taxon>Archosauria</taxon>
        <taxon>Dinosauria</taxon>
        <taxon>Saurischia</taxon>
        <taxon>Theropoda</taxon>
        <taxon>Coelurosauria</taxon>
        <taxon>Aves</taxon>
        <taxon>Neognathae</taxon>
        <taxon>Galloanserae</taxon>
        <taxon>Anseriformes</taxon>
        <taxon>Anatidae</taxon>
        <taxon>Anatinae</taxon>
        <taxon>Anas</taxon>
    </lineage>
</organism>
<reference evidence="7" key="1">
    <citation type="submission" date="2017-10" db="EMBL/GenBank/DDBJ databases">
        <title>A new Pekin duck reference genome.</title>
        <authorList>
            <person name="Hou Z.-C."/>
            <person name="Zhou Z.-K."/>
            <person name="Zhu F."/>
            <person name="Hou S.-S."/>
        </authorList>
    </citation>
    <scope>NUCLEOTIDE SEQUENCE [LARGE SCALE GENOMIC DNA]</scope>
</reference>
<feature type="domain" description="C-type lectin" evidence="5">
    <location>
        <begin position="211"/>
        <end position="316"/>
    </location>
</feature>
<evidence type="ECO:0000256" key="3">
    <source>
        <dbReference type="SAM" id="MobiDB-lite"/>
    </source>
</evidence>
<dbReference type="AlphaFoldDB" id="A0A493T6M0"/>
<dbReference type="Proteomes" id="UP000016666">
    <property type="component" value="Unassembled WGS sequence"/>
</dbReference>
<dbReference type="Gene3D" id="3.10.100.10">
    <property type="entry name" value="Mannose-Binding Protein A, subunit A"/>
    <property type="match status" value="1"/>
</dbReference>
<evidence type="ECO:0000256" key="1">
    <source>
        <dbReference type="ARBA" id="ARBA00004401"/>
    </source>
</evidence>
<dbReference type="InterPro" id="IPR033992">
    <property type="entry name" value="NKR-like_CTLD"/>
</dbReference>
<reference evidence="6" key="3">
    <citation type="submission" date="2025-09" db="UniProtKB">
        <authorList>
            <consortium name="Ensembl"/>
        </authorList>
    </citation>
    <scope>IDENTIFICATION</scope>
</reference>
<feature type="transmembrane region" description="Helical" evidence="4">
    <location>
        <begin position="160"/>
        <end position="180"/>
    </location>
</feature>
<dbReference type="PANTHER" id="PTHR45710:SF35">
    <property type="entry name" value="C-TYPE LECTIN DOMAIN FAMILY 2 MEMBER D"/>
    <property type="match status" value="1"/>
</dbReference>
<dbReference type="Ensembl" id="ENSAPLT00000018226.1">
    <property type="protein sequence ID" value="ENSAPLP00000021300.1"/>
    <property type="gene ID" value="ENSAPLG00000018761.1"/>
</dbReference>
<dbReference type="PANTHER" id="PTHR45710">
    <property type="entry name" value="C-TYPE LECTIN DOMAIN-CONTAINING PROTEIN 180"/>
    <property type="match status" value="1"/>
</dbReference>
<evidence type="ECO:0000313" key="7">
    <source>
        <dbReference type="Proteomes" id="UP000016666"/>
    </source>
</evidence>
<keyword evidence="2" id="KW-0430">Lectin</keyword>
<protein>
    <recommendedName>
        <fullName evidence="5">C-type lectin domain-containing protein</fullName>
    </recommendedName>
</protein>
<dbReference type="InterPro" id="IPR016186">
    <property type="entry name" value="C-type_lectin-like/link_sf"/>
</dbReference>
<dbReference type="Pfam" id="PF00059">
    <property type="entry name" value="Lectin_C"/>
    <property type="match status" value="1"/>
</dbReference>
<keyword evidence="4" id="KW-1133">Transmembrane helix</keyword>
<feature type="region of interest" description="Disordered" evidence="3">
    <location>
        <begin position="26"/>
        <end position="47"/>
    </location>
</feature>
<sequence length="319" mass="35514">LSTLIKLPKFSRILLNTSFTLRLPPSSSRKRDLGASGHVSRRSGGGVAPWCPRGKGAVGTKKSFKALGWLVKEAFWAECVAFCWSGLEDLPRFLPFPDIPWRSKRPPTTSGTPRVWGGPGLSQPCCQGSARHWDPSLRPLLLVAGLLTKCKARRVAAWKLYVFVAISLIEFLVLISIISVRSQVVSGLIPAAPAAGLSQRPCSCPRLWIGFEGKCFYFSDGEKNQTLSRADCHERGANLAVIQSRDELVFVLRYKGSHDHWIGLSRQNPRQHWEWDDGTEFNNSLFPIGGGEDFAFLNNQRVTSARSSGERHWICTRQL</sequence>
<keyword evidence="4" id="KW-0472">Membrane</keyword>
<dbReference type="InterPro" id="IPR001304">
    <property type="entry name" value="C-type_lectin-like"/>
</dbReference>
<evidence type="ECO:0000256" key="4">
    <source>
        <dbReference type="SAM" id="Phobius"/>
    </source>
</evidence>
<evidence type="ECO:0000313" key="6">
    <source>
        <dbReference type="Ensembl" id="ENSAPLP00000021300.1"/>
    </source>
</evidence>
<dbReference type="CDD" id="cd03593">
    <property type="entry name" value="CLECT_NK_receptors_like"/>
    <property type="match status" value="1"/>
</dbReference>
<proteinExistence type="predicted"/>
<evidence type="ECO:0000256" key="2">
    <source>
        <dbReference type="ARBA" id="ARBA00022734"/>
    </source>
</evidence>
<dbReference type="SUPFAM" id="SSF56436">
    <property type="entry name" value="C-type lectin-like"/>
    <property type="match status" value="1"/>
</dbReference>
<dbReference type="GO" id="GO:0005886">
    <property type="term" value="C:plasma membrane"/>
    <property type="evidence" value="ECO:0007669"/>
    <property type="project" value="UniProtKB-SubCell"/>
</dbReference>
<dbReference type="SMART" id="SM00034">
    <property type="entry name" value="CLECT"/>
    <property type="match status" value="1"/>
</dbReference>